<dbReference type="KEGG" id="knv:Pan216_53280"/>
<dbReference type="InterPro" id="IPR013589">
    <property type="entry name" value="Bac_transglu_N"/>
</dbReference>
<keyword evidence="3" id="KW-1185">Reference proteome</keyword>
<dbReference type="PANTHER" id="PTHR33490:SF7">
    <property type="entry name" value="BLR2979 PROTEIN"/>
    <property type="match status" value="1"/>
</dbReference>
<dbReference type="GO" id="GO:0003810">
    <property type="term" value="F:protein-glutamine gamma-glutamyltransferase activity"/>
    <property type="evidence" value="ECO:0007669"/>
    <property type="project" value="UniProtKB-EC"/>
</dbReference>
<organism evidence="2 3">
    <name type="scientific">Kolteria novifilia</name>
    <dbReference type="NCBI Taxonomy" id="2527975"/>
    <lineage>
        <taxon>Bacteria</taxon>
        <taxon>Pseudomonadati</taxon>
        <taxon>Planctomycetota</taxon>
        <taxon>Planctomycetia</taxon>
        <taxon>Kolteriales</taxon>
        <taxon>Kolteriaceae</taxon>
        <taxon>Kolteria</taxon>
    </lineage>
</organism>
<proteinExistence type="predicted"/>
<reference evidence="2 3" key="1">
    <citation type="submission" date="2019-02" db="EMBL/GenBank/DDBJ databases">
        <title>Deep-cultivation of Planctomycetes and their phenomic and genomic characterization uncovers novel biology.</title>
        <authorList>
            <person name="Wiegand S."/>
            <person name="Jogler M."/>
            <person name="Boedeker C."/>
            <person name="Pinto D."/>
            <person name="Vollmers J."/>
            <person name="Rivas-Marin E."/>
            <person name="Kohn T."/>
            <person name="Peeters S.H."/>
            <person name="Heuer A."/>
            <person name="Rast P."/>
            <person name="Oberbeckmann S."/>
            <person name="Bunk B."/>
            <person name="Jeske O."/>
            <person name="Meyerdierks A."/>
            <person name="Storesund J.E."/>
            <person name="Kallscheuer N."/>
            <person name="Luecker S."/>
            <person name="Lage O.M."/>
            <person name="Pohl T."/>
            <person name="Merkel B.J."/>
            <person name="Hornburger P."/>
            <person name="Mueller R.-W."/>
            <person name="Bruemmer F."/>
            <person name="Labrenz M."/>
            <person name="Spormann A.M."/>
            <person name="Op den Camp H."/>
            <person name="Overmann J."/>
            <person name="Amann R."/>
            <person name="Jetten M.S.M."/>
            <person name="Mascher T."/>
            <person name="Medema M.H."/>
            <person name="Devos D.P."/>
            <person name="Kaster A.-K."/>
            <person name="Ovreas L."/>
            <person name="Rohde M."/>
            <person name="Galperin M.Y."/>
            <person name="Jogler C."/>
        </authorList>
    </citation>
    <scope>NUCLEOTIDE SEQUENCE [LARGE SCALE GENOMIC DNA]</scope>
    <source>
        <strain evidence="2 3">Pan216</strain>
    </source>
</reference>
<dbReference type="Gene3D" id="3.10.620.30">
    <property type="match status" value="1"/>
</dbReference>
<keyword evidence="2" id="KW-0808">Transferase</keyword>
<accession>A0A518BBS1</accession>
<feature type="domain" description="Transglutaminase-like" evidence="1">
    <location>
        <begin position="176"/>
        <end position="246"/>
    </location>
</feature>
<dbReference type="Proteomes" id="UP000317093">
    <property type="component" value="Chromosome"/>
</dbReference>
<dbReference type="SMART" id="SM00460">
    <property type="entry name" value="TGc"/>
    <property type="match status" value="1"/>
</dbReference>
<dbReference type="AlphaFoldDB" id="A0A518BBS1"/>
<evidence type="ECO:0000259" key="1">
    <source>
        <dbReference type="SMART" id="SM00460"/>
    </source>
</evidence>
<dbReference type="EMBL" id="CP036279">
    <property type="protein sequence ID" value="QDU64438.1"/>
    <property type="molecule type" value="Genomic_DNA"/>
</dbReference>
<keyword evidence="2" id="KW-0012">Acyltransferase</keyword>
<dbReference type="Pfam" id="PF08379">
    <property type="entry name" value="Bact_transglu_N"/>
    <property type="match status" value="1"/>
</dbReference>
<dbReference type="SUPFAM" id="SSF54001">
    <property type="entry name" value="Cysteine proteinases"/>
    <property type="match status" value="1"/>
</dbReference>
<name>A0A518BBS1_9BACT</name>
<sequence length="291" mass="32638">MKYKISHTTKYSYTESVPVCHNQVHLCPRDGVQQKCEEHRLLIHPMPAVRGRRLDYFGNTIDFFSIQEAHHGLTVTATSRVNVMPRPKQKLKESPAWSELATRIKTVREPRFLDAYQHTFPSPNIPQVPALADYAKTSFPKGRPVLEGVMDLTSRIHADFTYDPKATTMYTPIEEAFRQRHGVCQDFAHIQICCLRSMGLAARYVSGYLRTVSPEGQPRLVGADASHAWISVFCGESGWIDFDPTNDVMPDTDHITVAWGRDYSDVCPIQGVFVGGGHHGMSVGVDVQPVA</sequence>
<evidence type="ECO:0000313" key="3">
    <source>
        <dbReference type="Proteomes" id="UP000317093"/>
    </source>
</evidence>
<dbReference type="RefSeq" id="WP_145262651.1">
    <property type="nucleotide sequence ID" value="NZ_CP036279.1"/>
</dbReference>
<dbReference type="OrthoDB" id="9787782at2"/>
<gene>
    <name evidence="2" type="primary">tgpA_2</name>
    <name evidence="2" type="ORF">Pan216_53280</name>
</gene>
<dbReference type="InterPro" id="IPR002931">
    <property type="entry name" value="Transglutaminase-like"/>
</dbReference>
<dbReference type="Pfam" id="PF01841">
    <property type="entry name" value="Transglut_core"/>
    <property type="match status" value="1"/>
</dbReference>
<protein>
    <submittedName>
        <fullName evidence="2">Protein-glutamine gamma-glutamyltransferase</fullName>
        <ecNumber evidence="2">2.3.2.13</ecNumber>
    </submittedName>
</protein>
<dbReference type="EC" id="2.3.2.13" evidence="2"/>
<dbReference type="InterPro" id="IPR038765">
    <property type="entry name" value="Papain-like_cys_pep_sf"/>
</dbReference>
<evidence type="ECO:0000313" key="2">
    <source>
        <dbReference type="EMBL" id="QDU64438.1"/>
    </source>
</evidence>
<dbReference type="PANTHER" id="PTHR33490">
    <property type="entry name" value="BLR5614 PROTEIN-RELATED"/>
    <property type="match status" value="1"/>
</dbReference>